<organism evidence="2 3">
    <name type="scientific">Methylobacter tundripaludum</name>
    <dbReference type="NCBI Taxonomy" id="173365"/>
    <lineage>
        <taxon>Bacteria</taxon>
        <taxon>Pseudomonadati</taxon>
        <taxon>Pseudomonadota</taxon>
        <taxon>Gammaproteobacteria</taxon>
        <taxon>Methylococcales</taxon>
        <taxon>Methylococcaceae</taxon>
        <taxon>Methylobacter</taxon>
    </lineage>
</organism>
<feature type="transmembrane region" description="Helical" evidence="1">
    <location>
        <begin position="7"/>
        <end position="28"/>
    </location>
</feature>
<dbReference type="EMBL" id="PTIZ01000001">
    <property type="protein sequence ID" value="PPK77628.1"/>
    <property type="molecule type" value="Genomic_DNA"/>
</dbReference>
<accession>A0A2S6HJF5</accession>
<keyword evidence="1" id="KW-0812">Transmembrane</keyword>
<keyword evidence="1" id="KW-1133">Transmembrane helix</keyword>
<reference evidence="2 3" key="1">
    <citation type="submission" date="2018-02" db="EMBL/GenBank/DDBJ databases">
        <title>Subsurface microbial communities from deep shales in Ohio and West Virginia, USA.</title>
        <authorList>
            <person name="Wrighton K."/>
        </authorList>
    </citation>
    <scope>NUCLEOTIDE SEQUENCE [LARGE SCALE GENOMIC DNA]</scope>
    <source>
        <strain evidence="2 3">OWC-DMM</strain>
    </source>
</reference>
<feature type="transmembrane region" description="Helical" evidence="1">
    <location>
        <begin position="118"/>
        <end position="151"/>
    </location>
</feature>
<feature type="transmembrane region" description="Helical" evidence="1">
    <location>
        <begin position="76"/>
        <end position="98"/>
    </location>
</feature>
<feature type="transmembrane region" description="Helical" evidence="1">
    <location>
        <begin position="50"/>
        <end position="69"/>
    </location>
</feature>
<keyword evidence="1" id="KW-0472">Membrane</keyword>
<dbReference type="Proteomes" id="UP000240010">
    <property type="component" value="Unassembled WGS sequence"/>
</dbReference>
<sequence>MNEEKNLQKWITVATLSVPFLYIFGYAYDQGYLQAYGISNEFFARSLQEYLVFSFFACINIATGALELFTNNTLSFIVFALIVGGIALASVITYKHRIDDRLHSKSVSIKEHRWFDYIFFPVISASFAIVIPFMAITAISTILLVPAIAYFKGKNMAEKEILIAKTCSYSSSQTEECVSLLENGKPIASGKLVARSSTHIALFNQGKTSIYPVKDQLVEVTPPSKKPKENRP</sequence>
<evidence type="ECO:0000256" key="1">
    <source>
        <dbReference type="SAM" id="Phobius"/>
    </source>
</evidence>
<evidence type="ECO:0000313" key="3">
    <source>
        <dbReference type="Proteomes" id="UP000240010"/>
    </source>
</evidence>
<name>A0A2S6HJF5_9GAMM</name>
<gene>
    <name evidence="2" type="ORF">B0F87_1015</name>
</gene>
<proteinExistence type="predicted"/>
<comment type="caution">
    <text evidence="2">The sequence shown here is derived from an EMBL/GenBank/DDBJ whole genome shotgun (WGS) entry which is preliminary data.</text>
</comment>
<evidence type="ECO:0000313" key="2">
    <source>
        <dbReference type="EMBL" id="PPK77628.1"/>
    </source>
</evidence>
<dbReference type="AlphaFoldDB" id="A0A2S6HJF5"/>
<protein>
    <submittedName>
        <fullName evidence="2">Uncharacterized protein</fullName>
    </submittedName>
</protein>
<dbReference type="RefSeq" id="WP_104427118.1">
    <property type="nucleotide sequence ID" value="NZ_PTIZ01000001.1"/>
</dbReference>